<keyword evidence="3" id="KW-1185">Reference proteome</keyword>
<dbReference type="InterPro" id="IPR052186">
    <property type="entry name" value="Hydantoin_racemase-like"/>
</dbReference>
<dbReference type="Proteomes" id="UP001243009">
    <property type="component" value="Unassembled WGS sequence"/>
</dbReference>
<protein>
    <submittedName>
        <fullName evidence="2">Aspartate/glutamate racemase family protein</fullName>
    </submittedName>
</protein>
<evidence type="ECO:0000313" key="3">
    <source>
        <dbReference type="Proteomes" id="UP001243009"/>
    </source>
</evidence>
<organism evidence="2 3">
    <name type="scientific">Paracraurococcus lichenis</name>
    <dbReference type="NCBI Taxonomy" id="3064888"/>
    <lineage>
        <taxon>Bacteria</taxon>
        <taxon>Pseudomonadati</taxon>
        <taxon>Pseudomonadota</taxon>
        <taxon>Alphaproteobacteria</taxon>
        <taxon>Acetobacterales</taxon>
        <taxon>Roseomonadaceae</taxon>
        <taxon>Paracraurococcus</taxon>
    </lineage>
</organism>
<dbReference type="InterPro" id="IPR053714">
    <property type="entry name" value="Iso_Racemase_Enz_sf"/>
</dbReference>
<proteinExistence type="inferred from homology"/>
<comment type="similarity">
    <text evidence="1">Belongs to the HyuE racemase family.</text>
</comment>
<dbReference type="Gene3D" id="3.40.50.12500">
    <property type="match status" value="1"/>
</dbReference>
<name>A0ABT9EAJ8_9PROT</name>
<reference evidence="2 3" key="1">
    <citation type="submission" date="2023-08" db="EMBL/GenBank/DDBJ databases">
        <title>The draft genome sequence of Paracraurococcus sp. LOR1-02.</title>
        <authorList>
            <person name="Kingkaew E."/>
            <person name="Tanasupawat S."/>
        </authorList>
    </citation>
    <scope>NUCLEOTIDE SEQUENCE [LARGE SCALE GENOMIC DNA]</scope>
    <source>
        <strain evidence="2 3">LOR1-02</strain>
    </source>
</reference>
<dbReference type="InterPro" id="IPR015942">
    <property type="entry name" value="Asp/Glu/hydantoin_racemase"/>
</dbReference>
<accession>A0ABT9EAJ8</accession>
<evidence type="ECO:0000313" key="2">
    <source>
        <dbReference type="EMBL" id="MDO9713211.1"/>
    </source>
</evidence>
<dbReference type="PANTHER" id="PTHR28047">
    <property type="entry name" value="PROTEIN DCG1"/>
    <property type="match status" value="1"/>
</dbReference>
<evidence type="ECO:0000256" key="1">
    <source>
        <dbReference type="ARBA" id="ARBA00038414"/>
    </source>
</evidence>
<comment type="caution">
    <text evidence="2">The sequence shown here is derived from an EMBL/GenBank/DDBJ whole genome shotgun (WGS) entry which is preliminary data.</text>
</comment>
<dbReference type="RefSeq" id="WP_305108071.1">
    <property type="nucleotide sequence ID" value="NZ_JAUTWS010000076.1"/>
</dbReference>
<gene>
    <name evidence="2" type="ORF">Q7A36_33085</name>
</gene>
<sequence>MRIWHQSFSDLDCAPVYRATLARHAAAVMPAGDSVVLHGLQPGTYGTEFAPIHAIRYRYLEMLNEQQVVEAALAAQREGYDAFALGCFYDPALRACRSLVDIPCMGLSETCMLVACSLGQRFGLVSLEESQRAQHEDLARVYGMRERLAGVVPMRPPIDEYMLEVEDGAACPLLDAFAEACGRLVALGAEVLIPGDGFLNEFVWRHGVRRLHGAPVMDALGTLFRHAAFMAGARAALGLEVSRVGHYARPFPAMLAQARAAAGAVPMTEGDFSGGNDR</sequence>
<dbReference type="Pfam" id="PF01177">
    <property type="entry name" value="Asp_Glu_race"/>
    <property type="match status" value="1"/>
</dbReference>
<dbReference type="PANTHER" id="PTHR28047:SF5">
    <property type="entry name" value="PROTEIN DCG1"/>
    <property type="match status" value="1"/>
</dbReference>
<dbReference type="EMBL" id="JAUTWS010000076">
    <property type="protein sequence ID" value="MDO9713211.1"/>
    <property type="molecule type" value="Genomic_DNA"/>
</dbReference>